<name>A0A1W0A4R6_9STRA</name>
<protein>
    <submittedName>
        <fullName evidence="4">Long-chain-fatty-acid--CoA ligase</fullName>
    </submittedName>
</protein>
<dbReference type="AlphaFoldDB" id="A0A1W0A4R6"/>
<proteinExistence type="predicted"/>
<comment type="caution">
    <text evidence="4">The sequence shown here is derived from an EMBL/GenBank/DDBJ whole genome shotgun (WGS) entry which is preliminary data.</text>
</comment>
<dbReference type="GO" id="GO:0005783">
    <property type="term" value="C:endoplasmic reticulum"/>
    <property type="evidence" value="ECO:0007669"/>
    <property type="project" value="TreeGrafter"/>
</dbReference>
<evidence type="ECO:0000256" key="2">
    <source>
        <dbReference type="ARBA" id="ARBA00022840"/>
    </source>
</evidence>
<accession>A0A1W0A4R6</accession>
<organism evidence="4 5">
    <name type="scientific">Thraustotheca clavata</name>
    <dbReference type="NCBI Taxonomy" id="74557"/>
    <lineage>
        <taxon>Eukaryota</taxon>
        <taxon>Sar</taxon>
        <taxon>Stramenopiles</taxon>
        <taxon>Oomycota</taxon>
        <taxon>Saprolegniomycetes</taxon>
        <taxon>Saprolegniales</taxon>
        <taxon>Achlyaceae</taxon>
        <taxon>Thraustotheca</taxon>
    </lineage>
</organism>
<dbReference type="PROSITE" id="PS00455">
    <property type="entry name" value="AMP_BINDING"/>
    <property type="match status" value="1"/>
</dbReference>
<dbReference type="InterPro" id="IPR042099">
    <property type="entry name" value="ANL_N_sf"/>
</dbReference>
<reference evidence="4 5" key="1">
    <citation type="journal article" date="2014" name="Genome Biol. Evol.">
        <title>The secreted proteins of Achlya hypogyna and Thraustotheca clavata identify the ancestral oomycete secretome and reveal gene acquisitions by horizontal gene transfer.</title>
        <authorList>
            <person name="Misner I."/>
            <person name="Blouin N."/>
            <person name="Leonard G."/>
            <person name="Richards T.A."/>
            <person name="Lane C.E."/>
        </authorList>
    </citation>
    <scope>NUCLEOTIDE SEQUENCE [LARGE SCALE GENOMIC DNA]</scope>
    <source>
        <strain evidence="4 5">ATCC 34112</strain>
    </source>
</reference>
<keyword evidence="4" id="KW-0436">Ligase</keyword>
<dbReference type="EMBL" id="JNBS01000476">
    <property type="protein sequence ID" value="OQS05286.1"/>
    <property type="molecule type" value="Genomic_DNA"/>
</dbReference>
<keyword evidence="2" id="KW-0067">ATP-binding</keyword>
<dbReference type="STRING" id="74557.A0A1W0A4R6"/>
<dbReference type="GO" id="GO:0016020">
    <property type="term" value="C:membrane"/>
    <property type="evidence" value="ECO:0007669"/>
    <property type="project" value="TreeGrafter"/>
</dbReference>
<evidence type="ECO:0000256" key="1">
    <source>
        <dbReference type="ARBA" id="ARBA00022741"/>
    </source>
</evidence>
<dbReference type="OrthoDB" id="189102at2759"/>
<dbReference type="Gene3D" id="3.40.50.12780">
    <property type="entry name" value="N-terminal domain of ligase-like"/>
    <property type="match status" value="1"/>
</dbReference>
<gene>
    <name evidence="4" type="ORF">THRCLA_02561</name>
</gene>
<keyword evidence="5" id="KW-1185">Reference proteome</keyword>
<dbReference type="InterPro" id="IPR020845">
    <property type="entry name" value="AMP-binding_CS"/>
</dbReference>
<dbReference type="Proteomes" id="UP000243217">
    <property type="component" value="Unassembled WGS sequence"/>
</dbReference>
<evidence type="ECO:0000313" key="4">
    <source>
        <dbReference type="EMBL" id="OQS05286.1"/>
    </source>
</evidence>
<keyword evidence="1" id="KW-0547">Nucleotide-binding</keyword>
<evidence type="ECO:0000259" key="3">
    <source>
        <dbReference type="Pfam" id="PF00501"/>
    </source>
</evidence>
<sequence>MPHTIKKSSSFCQPDNTEIRPGHGAIYRVGPVPICPVQTILQNLQQAVRNTPKEKFLGHRPIDCRDNAGPYLWETYEQVYQRIQKFSSGLVNQRMLEPTVDGHKMLCIYMKNRPEWTIAQYSAYYAGAMVTPLYDSLGANATRFILQQTQATTVVCTRDVLKHLLQAKESVPTLHHIILADVRVASEEDINLAGTVGLRLWSLTEIEMIGERYPMDPVSVHSQDLSILMYTSGTTGEPKGVQLSHHNLLISAFGIEERLKQGQAVALFENKPVFLSYMPLPHVMEQLAHIVCISHSGCIGFYQGNTQKIADDMKALRPTIFLTVPRLLNKMYDKIVGTAASAGGLRTWIFQTALNTKLHNLQKGRTNHAFFDKSVFDKIKAKLGLDRCGLVLSGSAPLSEDVLYFFQVLLSCPVFEGYGQSECTGASCCTDINDLSAGTVGAPLLSNEIKLVSVPDMGYNVTDKVHGDDEATRIKVNGRGEICYRGPIVFKGYFKAPEKTEEVLDDEGWLHSGDIGVWTTDGRLKIVDRKKNIFKLSQGEYIAPEKIENIIKSSVYVNQPFVYGDSLHSMLVGIIVPDEFEIRHLADSLGLTGSFAELCKDPKVIQAVQADILAMGKKAQLNGFETVRAILLHPEQFTVENDLMTPTFKLKRNEVKKHFMKEIDFLYAKSGDVVAGKNVKQQ</sequence>
<dbReference type="InterPro" id="IPR000873">
    <property type="entry name" value="AMP-dep_synth/lig_dom"/>
</dbReference>
<dbReference type="GO" id="GO:0004467">
    <property type="term" value="F:long-chain fatty acid-CoA ligase activity"/>
    <property type="evidence" value="ECO:0007669"/>
    <property type="project" value="TreeGrafter"/>
</dbReference>
<evidence type="ECO:0000313" key="5">
    <source>
        <dbReference type="Proteomes" id="UP000243217"/>
    </source>
</evidence>
<dbReference type="GO" id="GO:0005524">
    <property type="term" value="F:ATP binding"/>
    <property type="evidence" value="ECO:0007669"/>
    <property type="project" value="UniProtKB-KW"/>
</dbReference>
<dbReference type="SUPFAM" id="SSF56801">
    <property type="entry name" value="Acetyl-CoA synthetase-like"/>
    <property type="match status" value="1"/>
</dbReference>
<dbReference type="PANTHER" id="PTHR43272:SF33">
    <property type="entry name" value="AMP-BINDING DOMAIN-CONTAINING PROTEIN-RELATED"/>
    <property type="match status" value="1"/>
</dbReference>
<feature type="domain" description="AMP-dependent synthetase/ligase" evidence="3">
    <location>
        <begin position="63"/>
        <end position="494"/>
    </location>
</feature>
<dbReference type="PANTHER" id="PTHR43272">
    <property type="entry name" value="LONG-CHAIN-FATTY-ACID--COA LIGASE"/>
    <property type="match status" value="1"/>
</dbReference>
<dbReference type="Pfam" id="PF00501">
    <property type="entry name" value="AMP-binding"/>
    <property type="match status" value="1"/>
</dbReference>